<dbReference type="AlphaFoldDB" id="A0AAX1N9C1"/>
<dbReference type="Proteomes" id="UP000678679">
    <property type="component" value="Chromosome 1"/>
</dbReference>
<dbReference type="InterPro" id="IPR043754">
    <property type="entry name" value="DUF5700"/>
</dbReference>
<accession>A0AAX1N9C1</accession>
<reference evidence="1 2" key="1">
    <citation type="submission" date="2021-05" db="EMBL/GenBank/DDBJ databases">
        <title>Comparative genomic studies on the polysaccharide-degrading batcterial strains of the Flammeovirga genus.</title>
        <authorList>
            <person name="Zewei F."/>
            <person name="Zheng Z."/>
            <person name="Yu L."/>
            <person name="Ruyue G."/>
            <person name="Yanhong M."/>
            <person name="Yuanyuan C."/>
            <person name="Jingyan G."/>
            <person name="Wenjun H."/>
        </authorList>
    </citation>
    <scope>NUCLEOTIDE SEQUENCE [LARGE SCALE GENOMIC DNA]</scope>
    <source>
        <strain evidence="1 2">NBRC:100898</strain>
    </source>
</reference>
<proteinExistence type="predicted"/>
<keyword evidence="2" id="KW-1185">Reference proteome</keyword>
<gene>
    <name evidence="1" type="ORF">KMW28_03390</name>
</gene>
<dbReference type="PROSITE" id="PS51257">
    <property type="entry name" value="PROKAR_LIPOPROTEIN"/>
    <property type="match status" value="1"/>
</dbReference>
<sequence length="367" mass="42641">MRYYFQIIVCILFISCSTKPKKQTQIDFTTVDSFFIVKEKLQKEELPSEEEWDQLFNSTGYKVAGRDQSREGYIKLIKLAYYPPSQSEKDSILQFTLKEDLSNMQDYFLKITLENFIKVGEMEKELLTYREQYDFDQKIDAAKEKLKGFLIDPTDSLITVPSISAAIFEPEAYAYPSGIVIDLNKAFQDPDEELIGFFSHELYHMYRSKFENKEYANYNGFTRAIEKLHNEGVADLIDKQDTVFQSALYPKQFTDIYGEAFISTNQTLEQFDELTCKFVKGEVSEEEYNSTTQNMFVFGGHPNGFSMTRSIVKNGQKEALVANFANSLAFIRLYNEAAKVQSKYVFSDELMAYVDQLDDQFFENKNM</sequence>
<protein>
    <recommendedName>
        <fullName evidence="3">DUF2268 domain-containing protein</fullName>
    </recommendedName>
</protein>
<dbReference type="KEGG" id="fya:KMW28_03390"/>
<dbReference type="Pfam" id="PF18958">
    <property type="entry name" value="DUF5700"/>
    <property type="match status" value="1"/>
</dbReference>
<evidence type="ECO:0008006" key="3">
    <source>
        <dbReference type="Google" id="ProtNLM"/>
    </source>
</evidence>
<organism evidence="1 2">
    <name type="scientific">Flammeovirga yaeyamensis</name>
    <dbReference type="NCBI Taxonomy" id="367791"/>
    <lineage>
        <taxon>Bacteria</taxon>
        <taxon>Pseudomonadati</taxon>
        <taxon>Bacteroidota</taxon>
        <taxon>Cytophagia</taxon>
        <taxon>Cytophagales</taxon>
        <taxon>Flammeovirgaceae</taxon>
        <taxon>Flammeovirga</taxon>
    </lineage>
</organism>
<evidence type="ECO:0000313" key="1">
    <source>
        <dbReference type="EMBL" id="QWG02632.1"/>
    </source>
</evidence>
<dbReference type="RefSeq" id="WP_169666444.1">
    <property type="nucleotide sequence ID" value="NZ_CP076132.1"/>
</dbReference>
<dbReference type="EMBL" id="CP076132">
    <property type="protein sequence ID" value="QWG02632.1"/>
    <property type="molecule type" value="Genomic_DNA"/>
</dbReference>
<evidence type="ECO:0000313" key="2">
    <source>
        <dbReference type="Proteomes" id="UP000678679"/>
    </source>
</evidence>
<name>A0AAX1N9C1_9BACT</name>